<dbReference type="EMBL" id="CAJPVJ010000537">
    <property type="protein sequence ID" value="CAG2162787.1"/>
    <property type="molecule type" value="Genomic_DNA"/>
</dbReference>
<dbReference type="PANTHER" id="PTHR10160">
    <property type="entry name" value="NAD(P) TRANSHYDROGENASE"/>
    <property type="match status" value="1"/>
</dbReference>
<dbReference type="EC" id="7.1.1.1" evidence="1"/>
<protein>
    <recommendedName>
        <fullName evidence="1">proton-translocating NAD(P)(+) transhydrogenase</fullName>
        <ecNumber evidence="1">7.1.1.1</ecNumber>
    </recommendedName>
</protein>
<evidence type="ECO:0000313" key="8">
    <source>
        <dbReference type="Proteomes" id="UP000728032"/>
    </source>
</evidence>
<dbReference type="EMBL" id="OC915362">
    <property type="protein sequence ID" value="CAD7640083.1"/>
    <property type="molecule type" value="Genomic_DNA"/>
</dbReference>
<evidence type="ECO:0000256" key="4">
    <source>
        <dbReference type="ARBA" id="ARBA00023027"/>
    </source>
</evidence>
<sequence length="219" mass="24110">MLYLLLKTSTTTASPLQSLSRNTKLLLNQTFNRWSHKESNPKNAPKAEPSVKLGSIAYKNLTIGVPKELWTNERRVALSPAAIALLTKKGITVKVETNAGTEAKFLNSDYESVGAKIVDRKSVFESDVVLKVRQPIAEELTSFRNNSTLISFLFPAQNKALIDQLSAKQMNVFAMDCVPRISRAQVFDALSSMANIAGYKAVVEAANHFGRFFTGQITA</sequence>
<reference evidence="7" key="1">
    <citation type="submission" date="2020-11" db="EMBL/GenBank/DDBJ databases">
        <authorList>
            <person name="Tran Van P."/>
        </authorList>
    </citation>
    <scope>NUCLEOTIDE SEQUENCE</scope>
</reference>
<dbReference type="AlphaFoldDB" id="A0A7R9LGR1"/>
<proteinExistence type="predicted"/>
<keyword evidence="3" id="KW-1278">Translocase</keyword>
<dbReference type="GO" id="GO:0006740">
    <property type="term" value="P:NADPH regeneration"/>
    <property type="evidence" value="ECO:0007669"/>
    <property type="project" value="TreeGrafter"/>
</dbReference>
<dbReference type="PANTHER" id="PTHR10160:SF19">
    <property type="entry name" value="PROTON-TRANSLOCATING NAD(P)(+) TRANSHYDROGENASE"/>
    <property type="match status" value="1"/>
</dbReference>
<dbReference type="OrthoDB" id="37244at2759"/>
<evidence type="ECO:0000256" key="5">
    <source>
        <dbReference type="ARBA" id="ARBA00048202"/>
    </source>
</evidence>
<evidence type="ECO:0000259" key="6">
    <source>
        <dbReference type="SMART" id="SM01003"/>
    </source>
</evidence>
<evidence type="ECO:0000256" key="3">
    <source>
        <dbReference type="ARBA" id="ARBA00022967"/>
    </source>
</evidence>
<dbReference type="InterPro" id="IPR007886">
    <property type="entry name" value="AlaDH/PNT_N"/>
</dbReference>
<keyword evidence="2" id="KW-0521">NADP</keyword>
<keyword evidence="4" id="KW-0520">NAD</keyword>
<accession>A0A7R9LGR1</accession>
<dbReference type="FunFam" id="3.40.50.720:FF:000063">
    <property type="entry name" value="NAD(P) transhydrogenase subunit alpha"/>
    <property type="match status" value="1"/>
</dbReference>
<dbReference type="Pfam" id="PF05222">
    <property type="entry name" value="AlaDh_PNT_N"/>
    <property type="match status" value="1"/>
</dbReference>
<organism evidence="7">
    <name type="scientific">Oppiella nova</name>
    <dbReference type="NCBI Taxonomy" id="334625"/>
    <lineage>
        <taxon>Eukaryota</taxon>
        <taxon>Metazoa</taxon>
        <taxon>Ecdysozoa</taxon>
        <taxon>Arthropoda</taxon>
        <taxon>Chelicerata</taxon>
        <taxon>Arachnida</taxon>
        <taxon>Acari</taxon>
        <taxon>Acariformes</taxon>
        <taxon>Sarcoptiformes</taxon>
        <taxon>Oribatida</taxon>
        <taxon>Brachypylina</taxon>
        <taxon>Oppioidea</taxon>
        <taxon>Oppiidae</taxon>
        <taxon>Oppiella</taxon>
    </lineage>
</organism>
<keyword evidence="8" id="KW-1185">Reference proteome</keyword>
<dbReference type="GO" id="GO:0005743">
    <property type="term" value="C:mitochondrial inner membrane"/>
    <property type="evidence" value="ECO:0007669"/>
    <property type="project" value="TreeGrafter"/>
</dbReference>
<dbReference type="Gene3D" id="3.40.50.720">
    <property type="entry name" value="NAD(P)-binding Rossmann-like Domain"/>
    <property type="match status" value="1"/>
</dbReference>
<comment type="catalytic activity">
    <reaction evidence="5">
        <text>NAD(+) + NADPH + H(+)(in) = NADH + NADP(+) + H(+)(out)</text>
        <dbReference type="Rhea" id="RHEA:47992"/>
        <dbReference type="ChEBI" id="CHEBI:15378"/>
        <dbReference type="ChEBI" id="CHEBI:57540"/>
        <dbReference type="ChEBI" id="CHEBI:57783"/>
        <dbReference type="ChEBI" id="CHEBI:57945"/>
        <dbReference type="ChEBI" id="CHEBI:58349"/>
        <dbReference type="EC" id="7.1.1.1"/>
    </reaction>
</comment>
<evidence type="ECO:0000256" key="2">
    <source>
        <dbReference type="ARBA" id="ARBA00022857"/>
    </source>
</evidence>
<name>A0A7R9LGR1_9ACAR</name>
<feature type="domain" description="Alanine dehydrogenase/pyridine nucleotide transhydrogenase N-terminal" evidence="6">
    <location>
        <begin position="64"/>
        <end position="197"/>
    </location>
</feature>
<dbReference type="SUPFAM" id="SSF52283">
    <property type="entry name" value="Formate/glycerate dehydrogenase catalytic domain-like"/>
    <property type="match status" value="1"/>
</dbReference>
<evidence type="ECO:0000256" key="1">
    <source>
        <dbReference type="ARBA" id="ARBA00012943"/>
    </source>
</evidence>
<dbReference type="GO" id="GO:0008750">
    <property type="term" value="F:proton-translocating NAD(P)+ transhydrogenase activity"/>
    <property type="evidence" value="ECO:0007669"/>
    <property type="project" value="UniProtKB-EC"/>
</dbReference>
<evidence type="ECO:0000313" key="7">
    <source>
        <dbReference type="EMBL" id="CAD7640083.1"/>
    </source>
</evidence>
<gene>
    <name evidence="7" type="ORF">ONB1V03_LOCUS2375</name>
</gene>
<dbReference type="SMART" id="SM01003">
    <property type="entry name" value="AlaDh_PNT_N"/>
    <property type="match status" value="1"/>
</dbReference>
<dbReference type="GO" id="GO:0050661">
    <property type="term" value="F:NADP binding"/>
    <property type="evidence" value="ECO:0007669"/>
    <property type="project" value="TreeGrafter"/>
</dbReference>
<dbReference type="Proteomes" id="UP000728032">
    <property type="component" value="Unassembled WGS sequence"/>
</dbReference>